<organism evidence="2 3">
    <name type="scientific">Ganoderma sinense ZZ0214-1</name>
    <dbReference type="NCBI Taxonomy" id="1077348"/>
    <lineage>
        <taxon>Eukaryota</taxon>
        <taxon>Fungi</taxon>
        <taxon>Dikarya</taxon>
        <taxon>Basidiomycota</taxon>
        <taxon>Agaricomycotina</taxon>
        <taxon>Agaricomycetes</taxon>
        <taxon>Polyporales</taxon>
        <taxon>Polyporaceae</taxon>
        <taxon>Ganoderma</taxon>
    </lineage>
</organism>
<feature type="region of interest" description="Disordered" evidence="1">
    <location>
        <begin position="19"/>
        <end position="52"/>
    </location>
</feature>
<dbReference type="Proteomes" id="UP000230002">
    <property type="component" value="Unassembled WGS sequence"/>
</dbReference>
<reference evidence="2 3" key="1">
    <citation type="journal article" date="2015" name="Sci. Rep.">
        <title>Chromosome-level genome map provides insights into diverse defense mechanisms in the medicinal fungus Ganoderma sinense.</title>
        <authorList>
            <person name="Zhu Y."/>
            <person name="Xu J."/>
            <person name="Sun C."/>
            <person name="Zhou S."/>
            <person name="Xu H."/>
            <person name="Nelson D.R."/>
            <person name="Qian J."/>
            <person name="Song J."/>
            <person name="Luo H."/>
            <person name="Xiang L."/>
            <person name="Li Y."/>
            <person name="Xu Z."/>
            <person name="Ji A."/>
            <person name="Wang L."/>
            <person name="Lu S."/>
            <person name="Hayward A."/>
            <person name="Sun W."/>
            <person name="Li X."/>
            <person name="Schwartz D.C."/>
            <person name="Wang Y."/>
            <person name="Chen S."/>
        </authorList>
    </citation>
    <scope>NUCLEOTIDE SEQUENCE [LARGE SCALE GENOMIC DNA]</scope>
    <source>
        <strain evidence="2 3">ZZ0214-1</strain>
    </source>
</reference>
<dbReference type="STRING" id="1077348.A0A2G8SNX0"/>
<accession>A0A2G8SNX0</accession>
<evidence type="ECO:0000313" key="3">
    <source>
        <dbReference type="Proteomes" id="UP000230002"/>
    </source>
</evidence>
<gene>
    <name evidence="2" type="ORF">GSI_01993</name>
</gene>
<dbReference type="EMBL" id="AYKW01000003">
    <property type="protein sequence ID" value="PIL35268.1"/>
    <property type="molecule type" value="Genomic_DNA"/>
</dbReference>
<protein>
    <submittedName>
        <fullName evidence="2">Uncharacterized protein</fullName>
    </submittedName>
</protein>
<feature type="compositionally biased region" description="Acidic residues" evidence="1">
    <location>
        <begin position="27"/>
        <end position="46"/>
    </location>
</feature>
<name>A0A2G8SNX0_9APHY</name>
<evidence type="ECO:0000256" key="1">
    <source>
        <dbReference type="SAM" id="MobiDB-lite"/>
    </source>
</evidence>
<dbReference type="OrthoDB" id="2980978at2759"/>
<keyword evidence="3" id="KW-1185">Reference proteome</keyword>
<dbReference type="AlphaFoldDB" id="A0A2G8SNX0"/>
<proteinExistence type="predicted"/>
<comment type="caution">
    <text evidence="2">The sequence shown here is derived from an EMBL/GenBank/DDBJ whole genome shotgun (WGS) entry which is preliminary data.</text>
</comment>
<evidence type="ECO:0000313" key="2">
    <source>
        <dbReference type="EMBL" id="PIL35268.1"/>
    </source>
</evidence>
<sequence>MAGSLPSWWRPATTRLSASRPVRLFGDEEQYLSSDEEDDGPDEDADFQWWDGPGELEYDIDLESNSELFSGSTGPGADSGLAAGADSSIAWEHDREDVAMEVGETDRGEMHPHACPTCGQAYNSGPRSSLPREARRTLADSVLRVIDVIAEESLTVGRFLAALCWGDPDCVANGKIRNVRSAFMRCPELPKLLLTWWKPPRSPNSHKSRPQGARNVMEAFAKHVIEDLAHEELGKIDPLLRASGDDLSKDDLTKLNLDNLESDMRMRAPTLWSLLENLCKPLQQSKVKAIASKRVLSIISMLSYTRSHFCNRIQRLLGIYFKFKGLTAKGCDTLHALGISMSAKWITNSVETISSEAMKEVQELIHTHASFLSYDNVYMTFRIFSQRLEKNGHQTAGTAATVYVKKDAPLLDATINRNLQHLRRAGMEDTITSLDVVELAEKSAVEHSGGCPLWGAHYTQCAHILTWLVRGRGLYIE</sequence>